<evidence type="ECO:0000256" key="5">
    <source>
        <dbReference type="ARBA" id="ARBA00022729"/>
    </source>
</evidence>
<keyword evidence="3" id="KW-1003">Cell membrane</keyword>
<evidence type="ECO:0000259" key="10">
    <source>
        <dbReference type="PROSITE" id="PS50213"/>
    </source>
</evidence>
<organism evidence="11 12">
    <name type="scientific">Penstemon davidsonii</name>
    <dbReference type="NCBI Taxonomy" id="160366"/>
    <lineage>
        <taxon>Eukaryota</taxon>
        <taxon>Viridiplantae</taxon>
        <taxon>Streptophyta</taxon>
        <taxon>Embryophyta</taxon>
        <taxon>Tracheophyta</taxon>
        <taxon>Spermatophyta</taxon>
        <taxon>Magnoliopsida</taxon>
        <taxon>eudicotyledons</taxon>
        <taxon>Gunneridae</taxon>
        <taxon>Pentapetalae</taxon>
        <taxon>asterids</taxon>
        <taxon>lamiids</taxon>
        <taxon>Lamiales</taxon>
        <taxon>Plantaginaceae</taxon>
        <taxon>Cheloneae</taxon>
        <taxon>Penstemon</taxon>
    </lineage>
</organism>
<evidence type="ECO:0000256" key="4">
    <source>
        <dbReference type="ARBA" id="ARBA00022622"/>
    </source>
</evidence>
<feature type="signal peptide" evidence="9">
    <location>
        <begin position="1"/>
        <end position="21"/>
    </location>
</feature>
<keyword evidence="4" id="KW-0336">GPI-anchor</keyword>
<name>A0ABR0DVC1_9LAMI</name>
<protein>
    <recommendedName>
        <fullName evidence="10">FAS1 domain-containing protein</fullName>
    </recommendedName>
</protein>
<accession>A0ABR0DVC1</accession>
<keyword evidence="12" id="KW-1185">Reference proteome</keyword>
<evidence type="ECO:0000256" key="6">
    <source>
        <dbReference type="ARBA" id="ARBA00023136"/>
    </source>
</evidence>
<evidence type="ECO:0000313" key="11">
    <source>
        <dbReference type="EMBL" id="KAK4492865.1"/>
    </source>
</evidence>
<feature type="domain" description="FAS1" evidence="10">
    <location>
        <begin position="21"/>
        <end position="155"/>
    </location>
</feature>
<keyword evidence="5 9" id="KW-0732">Signal</keyword>
<keyword evidence="7" id="KW-0449">Lipoprotein</keyword>
<comment type="caution">
    <text evidence="11">The sequence shown here is derived from an EMBL/GenBank/DDBJ whole genome shotgun (WGS) entry which is preliminary data.</text>
</comment>
<dbReference type="Pfam" id="PF02469">
    <property type="entry name" value="Fasciclin"/>
    <property type="match status" value="2"/>
</dbReference>
<evidence type="ECO:0000256" key="2">
    <source>
        <dbReference type="ARBA" id="ARBA00007843"/>
    </source>
</evidence>
<dbReference type="EMBL" id="JAYDYQ010001086">
    <property type="protein sequence ID" value="KAK4492865.1"/>
    <property type="molecule type" value="Genomic_DNA"/>
</dbReference>
<dbReference type="InterPro" id="IPR036378">
    <property type="entry name" value="FAS1_dom_sf"/>
</dbReference>
<feature type="chain" id="PRO_5047402890" description="FAS1 domain-containing protein" evidence="9">
    <location>
        <begin position="22"/>
        <end position="436"/>
    </location>
</feature>
<dbReference type="Proteomes" id="UP001291926">
    <property type="component" value="Unassembled WGS sequence"/>
</dbReference>
<evidence type="ECO:0000256" key="3">
    <source>
        <dbReference type="ARBA" id="ARBA00022475"/>
    </source>
</evidence>
<evidence type="ECO:0000313" key="12">
    <source>
        <dbReference type="Proteomes" id="UP001291926"/>
    </source>
</evidence>
<evidence type="ECO:0000256" key="8">
    <source>
        <dbReference type="SAM" id="MobiDB-lite"/>
    </source>
</evidence>
<dbReference type="Gene3D" id="2.30.180.10">
    <property type="entry name" value="FAS1 domain"/>
    <property type="match status" value="2"/>
</dbReference>
<feature type="compositionally biased region" description="Acidic residues" evidence="8">
    <location>
        <begin position="348"/>
        <end position="365"/>
    </location>
</feature>
<sequence length="436" mass="46967">MKLRIFIFLLPLLLLSTTTNAHNITHILAKHPELSTFNHYLTITHLAAEINRRRTITVAAIDNAAMNDLLAKHFSLYTLKNILSLHVFADYFGAKKLHQITKGSTTTSSLFQATGEAAGTSGYVNITDMKGGKVGFNPVDSDSDQPMATYVKSVEELPYNISVIQISHGLSSPEAEAPTSSPTDLNLTSLMAKQGCLSFSELITAQGADDTFTQSVEGGLTIFCPSDETLKSFMPRYKNLTTEGKTSLLLYHGVPLYNSLGMLRSSNGLMNTLATEGANKYDFTIQNDGDDVKVQTKVVTATIKGTLIDEDPLAVYKIDKVLLPRELFKAAPPSPAPKSARSKRGSTDDGDEADAPGPAEDDNDLVADSTSNDGSRFRGGEFVVVGFIQDGPAAPGKRIEEASDYFMHAPLGSGGYSSVGRAPLLQLVRCDYGLDV</sequence>
<dbReference type="PANTHER" id="PTHR32382:SF82">
    <property type="entry name" value="FASCICLIN-LIKE ARABINOGALACTAN PROTEIN 2"/>
    <property type="match status" value="1"/>
</dbReference>
<feature type="domain" description="FAS1" evidence="10">
    <location>
        <begin position="183"/>
        <end position="322"/>
    </location>
</feature>
<keyword evidence="6" id="KW-0472">Membrane</keyword>
<dbReference type="InterPro" id="IPR033254">
    <property type="entry name" value="Plant_FLA"/>
</dbReference>
<keyword evidence="4" id="KW-0325">Glycoprotein</keyword>
<dbReference type="SUPFAM" id="SSF82153">
    <property type="entry name" value="FAS1 domain"/>
    <property type="match status" value="2"/>
</dbReference>
<gene>
    <name evidence="11" type="ORF">RD792_000190</name>
</gene>
<comment type="similarity">
    <text evidence="2">Belongs to the fasciclin-like AGP family.</text>
</comment>
<comment type="subcellular location">
    <subcellularLocation>
        <location evidence="1">Cell membrane</location>
        <topology evidence="1">Lipid-anchor</topology>
        <topology evidence="1">GPI-anchor</topology>
    </subcellularLocation>
</comment>
<dbReference type="SMART" id="SM00554">
    <property type="entry name" value="FAS1"/>
    <property type="match status" value="2"/>
</dbReference>
<proteinExistence type="inferred from homology"/>
<evidence type="ECO:0000256" key="9">
    <source>
        <dbReference type="SAM" id="SignalP"/>
    </source>
</evidence>
<dbReference type="PROSITE" id="PS50213">
    <property type="entry name" value="FAS1"/>
    <property type="match status" value="2"/>
</dbReference>
<dbReference type="InterPro" id="IPR000782">
    <property type="entry name" value="FAS1_domain"/>
</dbReference>
<feature type="region of interest" description="Disordered" evidence="8">
    <location>
        <begin position="329"/>
        <end position="374"/>
    </location>
</feature>
<evidence type="ECO:0000256" key="1">
    <source>
        <dbReference type="ARBA" id="ARBA00004609"/>
    </source>
</evidence>
<reference evidence="11 12" key="1">
    <citation type="journal article" date="2023" name="bioRxiv">
        <title>Genome report: Whole genome sequence and annotation of Penstemon davidsonii.</title>
        <authorList>
            <person name="Ostevik K.L."/>
            <person name="Alabady M."/>
            <person name="Zhang M."/>
            <person name="Rausher M.D."/>
        </authorList>
    </citation>
    <scope>NUCLEOTIDE SEQUENCE [LARGE SCALE GENOMIC DNA]</scope>
    <source>
        <strain evidence="11">DNT005</strain>
        <tissue evidence="11">Whole leaf</tissue>
    </source>
</reference>
<dbReference type="PANTHER" id="PTHR32382">
    <property type="entry name" value="FASCICLIN-LIKE ARABINOGALACTAN PROTEIN"/>
    <property type="match status" value="1"/>
</dbReference>
<evidence type="ECO:0000256" key="7">
    <source>
        <dbReference type="ARBA" id="ARBA00023288"/>
    </source>
</evidence>